<reference evidence="2 3" key="1">
    <citation type="submission" date="2020-08" db="EMBL/GenBank/DDBJ databases">
        <title>Genome public.</title>
        <authorList>
            <person name="Liu C."/>
            <person name="Sun Q."/>
        </authorList>
    </citation>
    <scope>NUCLEOTIDE SEQUENCE [LARGE SCALE GENOMIC DNA]</scope>
    <source>
        <strain evidence="2 3">NSJ-56</strain>
    </source>
</reference>
<name>A0ABR7D2U0_9BACT</name>
<keyword evidence="3" id="KW-1185">Reference proteome</keyword>
<dbReference type="EMBL" id="JACOOH010000006">
    <property type="protein sequence ID" value="MBC5622266.1"/>
    <property type="molecule type" value="Genomic_DNA"/>
</dbReference>
<comment type="caution">
    <text evidence="2">The sequence shown here is derived from an EMBL/GenBank/DDBJ whole genome shotgun (WGS) entry which is preliminary data.</text>
</comment>
<dbReference type="Pfam" id="PF13776">
    <property type="entry name" value="DUF4172"/>
    <property type="match status" value="1"/>
</dbReference>
<dbReference type="PANTHER" id="PTHR13504">
    <property type="entry name" value="FIDO DOMAIN-CONTAINING PROTEIN DDB_G0283145"/>
    <property type="match status" value="1"/>
</dbReference>
<dbReference type="Gene3D" id="1.10.3290.10">
    <property type="entry name" value="Fido-like domain"/>
    <property type="match status" value="1"/>
</dbReference>
<accession>A0ABR7D2U0</accession>
<gene>
    <name evidence="2" type="ORF">H8S64_14280</name>
</gene>
<dbReference type="InterPro" id="IPR003812">
    <property type="entry name" value="Fido"/>
</dbReference>
<organism evidence="2 3">
    <name type="scientific">Butyricimonas hominis</name>
    <dbReference type="NCBI Taxonomy" id="2763032"/>
    <lineage>
        <taxon>Bacteria</taxon>
        <taxon>Pseudomonadati</taxon>
        <taxon>Bacteroidota</taxon>
        <taxon>Bacteroidia</taxon>
        <taxon>Bacteroidales</taxon>
        <taxon>Odoribacteraceae</taxon>
        <taxon>Butyricimonas</taxon>
    </lineage>
</organism>
<sequence length="370" mass="41734">MKPTYIWQYPTWTKFTWDNSRLITLLSEVRNLEGKIQGLMGGLGFDIQNKTSLDVMTEDILRSNEIEGVVLNSGRVRSSIAKHLGIETEGLPEPDHYTEGVVQVMLDAVRNSGKPLSNERLFNWHAALFPTGRSGIYPITVGAYRVGAEPMQVVSGAMGKEKVHYEAPPSDVVSTMMDEFVAWVNEENSIDPVLKAAIAHVWFVAIHPFDDGNGRLTRTLTDMLLAKADGIPLRFYSMSAEILREKKRYYEVLEKTTTGATDITLWLEWFLLTMKSAILHSENVVKRVVQKASFWQRHREVSMNERQVKIINRLWDGFEGKLTSSKWAKITKTSQATALRDITDLIKKGILISADGGGRSANYLLKDDVE</sequence>
<evidence type="ECO:0000313" key="2">
    <source>
        <dbReference type="EMBL" id="MBC5622266.1"/>
    </source>
</evidence>
<evidence type="ECO:0000259" key="1">
    <source>
        <dbReference type="PROSITE" id="PS51459"/>
    </source>
</evidence>
<dbReference type="InterPro" id="IPR025230">
    <property type="entry name" value="DUF4172"/>
</dbReference>
<dbReference type="Pfam" id="PF02661">
    <property type="entry name" value="Fic"/>
    <property type="match status" value="1"/>
</dbReference>
<dbReference type="PANTHER" id="PTHR13504:SF33">
    <property type="entry name" value="FIC FAMILY PROTEIN"/>
    <property type="match status" value="1"/>
</dbReference>
<dbReference type="PROSITE" id="PS51459">
    <property type="entry name" value="FIDO"/>
    <property type="match status" value="1"/>
</dbReference>
<evidence type="ECO:0000313" key="3">
    <source>
        <dbReference type="Proteomes" id="UP000646484"/>
    </source>
</evidence>
<dbReference type="InterPro" id="IPR036388">
    <property type="entry name" value="WH-like_DNA-bd_sf"/>
</dbReference>
<protein>
    <submittedName>
        <fullName evidence="2">Fic family protein</fullName>
    </submittedName>
</protein>
<feature type="domain" description="Fido" evidence="1">
    <location>
        <begin position="116"/>
        <end position="272"/>
    </location>
</feature>
<dbReference type="SUPFAM" id="SSF140931">
    <property type="entry name" value="Fic-like"/>
    <property type="match status" value="1"/>
</dbReference>
<dbReference type="InterPro" id="IPR036597">
    <property type="entry name" value="Fido-like_dom_sf"/>
</dbReference>
<dbReference type="Proteomes" id="UP000646484">
    <property type="component" value="Unassembled WGS sequence"/>
</dbReference>
<proteinExistence type="predicted"/>
<dbReference type="Gene3D" id="1.10.10.10">
    <property type="entry name" value="Winged helix-like DNA-binding domain superfamily/Winged helix DNA-binding domain"/>
    <property type="match status" value="1"/>
</dbReference>
<dbReference type="RefSeq" id="WP_186976868.1">
    <property type="nucleotide sequence ID" value="NZ_JACOOH010000006.1"/>
</dbReference>
<dbReference type="InterPro" id="IPR040198">
    <property type="entry name" value="Fido_containing"/>
</dbReference>